<protein>
    <submittedName>
        <fullName evidence="2 3">Uncharacterized protein</fullName>
    </submittedName>
</protein>
<reference evidence="3" key="5">
    <citation type="submission" date="2018-04" db="UniProtKB">
        <authorList>
            <consortium name="EnsemblFungi"/>
        </authorList>
    </citation>
    <scope>IDENTIFICATION</scope>
    <source>
        <strain evidence="3">R3-111a-1</strain>
    </source>
</reference>
<proteinExistence type="predicted"/>
<name>J3P549_GAET3</name>
<dbReference type="AlphaFoldDB" id="J3P549"/>
<reference evidence="4" key="1">
    <citation type="submission" date="2010-07" db="EMBL/GenBank/DDBJ databases">
        <title>The genome sequence of Gaeumannomyces graminis var. tritici strain R3-111a-1.</title>
        <authorList>
            <consortium name="The Broad Institute Genome Sequencing Platform"/>
            <person name="Ma L.-J."/>
            <person name="Dead R."/>
            <person name="Young S."/>
            <person name="Zeng Q."/>
            <person name="Koehrsen M."/>
            <person name="Alvarado L."/>
            <person name="Berlin A."/>
            <person name="Chapman S.B."/>
            <person name="Chen Z."/>
            <person name="Freedman E."/>
            <person name="Gellesch M."/>
            <person name="Goldberg J."/>
            <person name="Griggs A."/>
            <person name="Gujja S."/>
            <person name="Heilman E.R."/>
            <person name="Heiman D."/>
            <person name="Hepburn T."/>
            <person name="Howarth C."/>
            <person name="Jen D."/>
            <person name="Larson L."/>
            <person name="Mehta T."/>
            <person name="Neiman D."/>
            <person name="Pearson M."/>
            <person name="Roberts A."/>
            <person name="Saif S."/>
            <person name="Shea T."/>
            <person name="Shenoy N."/>
            <person name="Sisk P."/>
            <person name="Stolte C."/>
            <person name="Sykes S."/>
            <person name="Walk T."/>
            <person name="White J."/>
            <person name="Yandava C."/>
            <person name="Haas B."/>
            <person name="Nusbaum C."/>
            <person name="Birren B."/>
        </authorList>
    </citation>
    <scope>NUCLEOTIDE SEQUENCE [LARGE SCALE GENOMIC DNA]</scope>
    <source>
        <strain evidence="4">R3-111a-1</strain>
    </source>
</reference>
<dbReference type="GeneID" id="20349093"/>
<organism evidence="2">
    <name type="scientific">Gaeumannomyces tritici (strain R3-111a-1)</name>
    <name type="common">Wheat and barley take-all root rot fungus</name>
    <name type="synonym">Gaeumannomyces graminis var. tritici</name>
    <dbReference type="NCBI Taxonomy" id="644352"/>
    <lineage>
        <taxon>Eukaryota</taxon>
        <taxon>Fungi</taxon>
        <taxon>Dikarya</taxon>
        <taxon>Ascomycota</taxon>
        <taxon>Pezizomycotina</taxon>
        <taxon>Sordariomycetes</taxon>
        <taxon>Sordariomycetidae</taxon>
        <taxon>Magnaporthales</taxon>
        <taxon>Magnaporthaceae</taxon>
        <taxon>Gaeumannomyces</taxon>
    </lineage>
</organism>
<dbReference type="EMBL" id="GL385398">
    <property type="protein sequence ID" value="EJT74797.1"/>
    <property type="molecule type" value="Genomic_DNA"/>
</dbReference>
<reference evidence="3" key="4">
    <citation type="journal article" date="2015" name="G3 (Bethesda)">
        <title>Genome sequences of three phytopathogenic species of the Magnaporthaceae family of fungi.</title>
        <authorList>
            <person name="Okagaki L.H."/>
            <person name="Nunes C.C."/>
            <person name="Sailsbery J."/>
            <person name="Clay B."/>
            <person name="Brown D."/>
            <person name="John T."/>
            <person name="Oh Y."/>
            <person name="Young N."/>
            <person name="Fitzgerald M."/>
            <person name="Haas B.J."/>
            <person name="Zeng Q."/>
            <person name="Young S."/>
            <person name="Adiconis X."/>
            <person name="Fan L."/>
            <person name="Levin J.Z."/>
            <person name="Mitchell T.K."/>
            <person name="Okubara P.A."/>
            <person name="Farman M.L."/>
            <person name="Kohn L.M."/>
            <person name="Birren B."/>
            <person name="Ma L.-J."/>
            <person name="Dean R.A."/>
        </authorList>
    </citation>
    <scope>NUCLEOTIDE SEQUENCE</scope>
    <source>
        <strain evidence="3">R3-111a-1</strain>
    </source>
</reference>
<keyword evidence="4" id="KW-1185">Reference proteome</keyword>
<feature type="compositionally biased region" description="Polar residues" evidence="1">
    <location>
        <begin position="1"/>
        <end position="16"/>
    </location>
</feature>
<evidence type="ECO:0000313" key="3">
    <source>
        <dbReference type="EnsemblFungi" id="EJT74797"/>
    </source>
</evidence>
<dbReference type="VEuPathDB" id="FungiDB:GGTG_08635"/>
<accession>J3P549</accession>
<dbReference type="RefSeq" id="XP_009224741.1">
    <property type="nucleotide sequence ID" value="XM_009226477.1"/>
</dbReference>
<evidence type="ECO:0000256" key="1">
    <source>
        <dbReference type="SAM" id="MobiDB-lite"/>
    </source>
</evidence>
<reference evidence="2" key="3">
    <citation type="submission" date="2010-09" db="EMBL/GenBank/DDBJ databases">
        <title>Annotation of Gaeumannomyces graminis var. tritici R3-111a-1.</title>
        <authorList>
            <consortium name="The Broad Institute Genome Sequencing Platform"/>
            <person name="Ma L.-J."/>
            <person name="Dead R."/>
            <person name="Young S.K."/>
            <person name="Zeng Q."/>
            <person name="Gargeya S."/>
            <person name="Fitzgerald M."/>
            <person name="Haas B."/>
            <person name="Abouelleil A."/>
            <person name="Alvarado L."/>
            <person name="Arachchi H.M."/>
            <person name="Berlin A."/>
            <person name="Brown A."/>
            <person name="Chapman S.B."/>
            <person name="Chen Z."/>
            <person name="Dunbar C."/>
            <person name="Freedman E."/>
            <person name="Gearin G."/>
            <person name="Gellesch M."/>
            <person name="Goldberg J."/>
            <person name="Griggs A."/>
            <person name="Gujja S."/>
            <person name="Heiman D."/>
            <person name="Howarth C."/>
            <person name="Larson L."/>
            <person name="Lui A."/>
            <person name="MacDonald P.J.P."/>
            <person name="Mehta T."/>
            <person name="Montmayeur A."/>
            <person name="Murphy C."/>
            <person name="Neiman D."/>
            <person name="Pearson M."/>
            <person name="Priest M."/>
            <person name="Roberts A."/>
            <person name="Saif S."/>
            <person name="Shea T."/>
            <person name="Shenoy N."/>
            <person name="Sisk P."/>
            <person name="Stolte C."/>
            <person name="Sykes S."/>
            <person name="Yandava C."/>
            <person name="Wortman J."/>
            <person name="Nusbaum C."/>
            <person name="Birren B."/>
        </authorList>
    </citation>
    <scope>NUCLEOTIDE SEQUENCE</scope>
    <source>
        <strain evidence="2">R3-111a-1</strain>
    </source>
</reference>
<feature type="region of interest" description="Disordered" evidence="1">
    <location>
        <begin position="1"/>
        <end position="75"/>
    </location>
</feature>
<dbReference type="Proteomes" id="UP000006039">
    <property type="component" value="Unassembled WGS sequence"/>
</dbReference>
<sequence>MASDQEGPTPTSSSGLISARFSSIEAPKLEAVRGRSKLSEQSSKTHIPSSSFGPENDPPRPAAPPHRRAGLLDAY</sequence>
<evidence type="ECO:0000313" key="2">
    <source>
        <dbReference type="EMBL" id="EJT74797.1"/>
    </source>
</evidence>
<feature type="compositionally biased region" description="Polar residues" evidence="1">
    <location>
        <begin position="39"/>
        <end position="53"/>
    </location>
</feature>
<dbReference type="EnsemblFungi" id="EJT74797">
    <property type="protein sequence ID" value="EJT74797"/>
    <property type="gene ID" value="GGTG_08635"/>
</dbReference>
<reference evidence="2" key="2">
    <citation type="submission" date="2010-07" db="EMBL/GenBank/DDBJ databases">
        <authorList>
            <consortium name="The Broad Institute Genome Sequencing Platform"/>
            <consortium name="Broad Institute Genome Sequencing Center for Infectious Disease"/>
            <person name="Ma L.-J."/>
            <person name="Dead R."/>
            <person name="Young S."/>
            <person name="Zeng Q."/>
            <person name="Koehrsen M."/>
            <person name="Alvarado L."/>
            <person name="Berlin A."/>
            <person name="Chapman S.B."/>
            <person name="Chen Z."/>
            <person name="Freedman E."/>
            <person name="Gellesch M."/>
            <person name="Goldberg J."/>
            <person name="Griggs A."/>
            <person name="Gujja S."/>
            <person name="Heilman E.R."/>
            <person name="Heiman D."/>
            <person name="Hepburn T."/>
            <person name="Howarth C."/>
            <person name="Jen D."/>
            <person name="Larson L."/>
            <person name="Mehta T."/>
            <person name="Neiman D."/>
            <person name="Pearson M."/>
            <person name="Roberts A."/>
            <person name="Saif S."/>
            <person name="Shea T."/>
            <person name="Shenoy N."/>
            <person name="Sisk P."/>
            <person name="Stolte C."/>
            <person name="Sykes S."/>
            <person name="Walk T."/>
            <person name="White J."/>
            <person name="Yandava C."/>
            <person name="Haas B."/>
            <person name="Nusbaum C."/>
            <person name="Birren B."/>
        </authorList>
    </citation>
    <scope>NUCLEOTIDE SEQUENCE</scope>
    <source>
        <strain evidence="2">R3-111a-1</strain>
    </source>
</reference>
<evidence type="ECO:0000313" key="4">
    <source>
        <dbReference type="Proteomes" id="UP000006039"/>
    </source>
</evidence>
<dbReference type="HOGENOM" id="CLU_2671206_0_0_1"/>
<gene>
    <name evidence="3" type="primary">20349093</name>
    <name evidence="2" type="ORF">GGTG_08635</name>
</gene>